<evidence type="ECO:0008006" key="3">
    <source>
        <dbReference type="Google" id="ProtNLM"/>
    </source>
</evidence>
<dbReference type="RefSeq" id="WP_047963029.1">
    <property type="nucleotide sequence ID" value="NZ_CAWMBG010000053.1"/>
</dbReference>
<organism evidence="1 2">
    <name type="scientific">Xenorhabdus khoisanae</name>
    <dbReference type="NCBI Taxonomy" id="880157"/>
    <lineage>
        <taxon>Bacteria</taxon>
        <taxon>Pseudomonadati</taxon>
        <taxon>Pseudomonadota</taxon>
        <taxon>Gammaproteobacteria</taxon>
        <taxon>Enterobacterales</taxon>
        <taxon>Morganellaceae</taxon>
        <taxon>Xenorhabdus</taxon>
    </lineage>
</organism>
<comment type="caution">
    <text evidence="1">The sequence shown here is derived from an EMBL/GenBank/DDBJ whole genome shotgun (WGS) entry which is preliminary data.</text>
</comment>
<evidence type="ECO:0000313" key="2">
    <source>
        <dbReference type="Proteomes" id="UP000036277"/>
    </source>
</evidence>
<gene>
    <name evidence="1" type="ORF">AB204_09000</name>
</gene>
<protein>
    <recommendedName>
        <fullName evidence="3">Phage morphogeneis protein</fullName>
    </recommendedName>
</protein>
<reference evidence="1 2" key="1">
    <citation type="submission" date="2015-06" db="EMBL/GenBank/DDBJ databases">
        <title>Draft Whole-Genome Sequence of the Entomopathogenic Bacterium Xenorhabdus khoisanae.</title>
        <authorList>
            <person name="Naidoo S."/>
            <person name="Featherston J."/>
            <person name="Gray V.M."/>
        </authorList>
    </citation>
    <scope>NUCLEOTIDE SEQUENCE [LARGE SCALE GENOMIC DNA]</scope>
    <source>
        <strain evidence="1 2">MCB</strain>
    </source>
</reference>
<name>A0A0J5FT21_9GAMM</name>
<dbReference type="STRING" id="880157.AB204_09000"/>
<dbReference type="Proteomes" id="UP000036277">
    <property type="component" value="Unassembled WGS sequence"/>
</dbReference>
<dbReference type="EMBL" id="LFCV01000053">
    <property type="protein sequence ID" value="KMJ45448.1"/>
    <property type="molecule type" value="Genomic_DNA"/>
</dbReference>
<proteinExistence type="predicted"/>
<dbReference type="PATRIC" id="fig|880157.4.peg.1902"/>
<evidence type="ECO:0000313" key="1">
    <source>
        <dbReference type="EMBL" id="KMJ45448.1"/>
    </source>
</evidence>
<sequence length="189" mass="20703">MTNNLSKSLRKALGKYLEASSLELKAGIFESATYPDGTPVATVGYINEYGASINVPEKTTTLYRKVNPDGTFANKGRFVKALKSNFATDHTVPAHTVNIPPRPFFRTVIAKGKEDWSGMLAKDIQRNDGDAKKAMARLGERIVDELQASVLSWSEPPNSPSTAMKKGFNKPLVDTSQLSKSFGYEVNDD</sequence>
<dbReference type="OrthoDB" id="7028390at2"/>
<keyword evidence="2" id="KW-1185">Reference proteome</keyword>
<dbReference type="AlphaFoldDB" id="A0A0J5FT21"/>
<accession>A0A0J5FT21</accession>